<evidence type="ECO:0000256" key="13">
    <source>
        <dbReference type="ARBA" id="ARBA00046280"/>
    </source>
</evidence>
<comment type="similarity">
    <text evidence="12">Belongs to the monovalent cation:proton antiporter 2 (CPA2) transporter (TC 2.A.37) family. CHX (TC 2.A.37.4) subfamily.</text>
</comment>
<comment type="caution">
    <text evidence="19">The sequence shown here is derived from an EMBL/GenBank/DDBJ whole genome shotgun (WGS) entry which is preliminary data.</text>
</comment>
<dbReference type="Gene3D" id="1.20.58.90">
    <property type="match status" value="1"/>
</dbReference>
<keyword evidence="20" id="KW-1185">Reference proteome</keyword>
<feature type="domain" description="Cation/H(+) antiporter C-terminal" evidence="18">
    <location>
        <begin position="875"/>
        <end position="1022"/>
    </location>
</feature>
<evidence type="ECO:0000256" key="1">
    <source>
        <dbReference type="ARBA" id="ARBA00003198"/>
    </source>
</evidence>
<keyword evidence="10" id="KW-0406">Ion transport</keyword>
<dbReference type="GO" id="GO:0015031">
    <property type="term" value="P:protein transport"/>
    <property type="evidence" value="ECO:0007669"/>
    <property type="project" value="UniProtKB-KW"/>
</dbReference>
<organism evidence="19 20">
    <name type="scientific">Dendrobium chrysotoxum</name>
    <name type="common">Orchid</name>
    <dbReference type="NCBI Taxonomy" id="161865"/>
    <lineage>
        <taxon>Eukaryota</taxon>
        <taxon>Viridiplantae</taxon>
        <taxon>Streptophyta</taxon>
        <taxon>Embryophyta</taxon>
        <taxon>Tracheophyta</taxon>
        <taxon>Spermatophyta</taxon>
        <taxon>Magnoliopsida</taxon>
        <taxon>Liliopsida</taxon>
        <taxon>Asparagales</taxon>
        <taxon>Orchidaceae</taxon>
        <taxon>Epidendroideae</taxon>
        <taxon>Malaxideae</taxon>
        <taxon>Dendrobiinae</taxon>
        <taxon>Dendrobium</taxon>
    </lineage>
</organism>
<feature type="transmembrane region" description="Helical" evidence="14">
    <location>
        <begin position="648"/>
        <end position="670"/>
    </location>
</feature>
<dbReference type="InterPro" id="IPR050794">
    <property type="entry name" value="CPA2_transporter"/>
</dbReference>
<evidence type="ECO:0000256" key="14">
    <source>
        <dbReference type="SAM" id="Phobius"/>
    </source>
</evidence>
<dbReference type="GO" id="GO:0009941">
    <property type="term" value="C:chloroplast envelope"/>
    <property type="evidence" value="ECO:0007669"/>
    <property type="project" value="UniProtKB-SubCell"/>
</dbReference>
<dbReference type="Pfam" id="PF23256">
    <property type="entry name" value="CHX17_2nd"/>
    <property type="match status" value="1"/>
</dbReference>
<dbReference type="InterPro" id="IPR010989">
    <property type="entry name" value="SNARE"/>
</dbReference>
<evidence type="ECO:0000256" key="10">
    <source>
        <dbReference type="ARBA" id="ARBA00023065"/>
    </source>
</evidence>
<dbReference type="InterPro" id="IPR038770">
    <property type="entry name" value="Na+/solute_symporter_sf"/>
</dbReference>
<evidence type="ECO:0000256" key="9">
    <source>
        <dbReference type="ARBA" id="ARBA00022989"/>
    </source>
</evidence>
<dbReference type="Pfam" id="PF00999">
    <property type="entry name" value="Na_H_Exchanger"/>
    <property type="match status" value="1"/>
</dbReference>
<dbReference type="PANTHER" id="PTHR32468">
    <property type="entry name" value="CATION/H + ANTIPORTER"/>
    <property type="match status" value="1"/>
</dbReference>
<feature type="transmembrane region" description="Helical" evidence="14">
    <location>
        <begin position="402"/>
        <end position="424"/>
    </location>
</feature>
<sequence>MATAFDRLEKDPFFYAAEEVQESTDRMESAYLRWMHEKGVAVASGGNWGDFVVELRREVHAALGTAKWQKICSWRSWKRRSDTAIMLLTAGEATVTRHSDFVAAIRSNISMVEKALKESNLEEEGESGLAWVRLDEGERDELALFLSGSRAEEEKVLPTPAVGVHEAGNRMNEEASVCKPFHNNELPSPEMEYYLKELYDMEIWGLKDHFQSNPASEFPSFFSNESRLMDSTPAQFLSNLASRNSSDAPLVCYAATMLSSNGMLQNENPLDFTFPLFLFQLIIILITSRLTAFILKPLRQPRYISEILGGFILGPTLMGRLPAFALTFFPLRSLLVIDSMASIGLVFFMFIVGIEIDPDVVRRVGRRSTLLTFVCLIGPVLIGVLAGIMLHSRIQDGTQRGAFITFLCGILCVSSFSMLARTLADIKLIASDVGRLVLSSAMITNGLAWVLMVFSTALAQSKGKSLSAIWAVISGGVFSVVVYMAVRRATRWVQKRTPEGEEVAELHVCLILVGVMVAAFIADAIGTHAIFGAFVYGLAVPNGPLGELLIEKIGDFIEGLLLPIFFAVSGFRTNLYSIVDAGTVFLLLIVVIGAAITKVAGSVLAAFYMEMPFHDGISLGLLMNTKGIVELILLNIGWDKMVLRDQTFTILVIISVISTTLITPLVNVAAKPSRRYVAYKRRTIRWWNPESELRMLVCTHSSREVPSLISLLDISHPTKRSPFFVYALYLVELTGRASTLFVVNTNCSSSSSLESHRGAPNTGGGFIRHQTESEHISHAFESYEQHAGGVSVQSLTAFSQYPSMHEDVITLSEDKHCALIILPFHKHQTIDGTMEVTHPAIRCLNKNVLARASCSVGILIDRSLAGTGARAQRYAVALLFFGGADDREALAYADRLATHPGVALTVVRFLPCIGSDGSRRQDRMVDVAGENDDECLAQFQADGGGEAEYVERMVGNAEETVAMLREMEGRYDLYIVGIGEGMPSPLTAGLTEWSECEELGPIGDLLASPDFGSRASVLVLQRGKYREGSEIDMSGGAVVVPMPTGPGK</sequence>
<gene>
    <name evidence="19" type="ORF">IEQ34_011180</name>
</gene>
<comment type="subcellular location">
    <subcellularLocation>
        <location evidence="13">Endomembrane system</location>
        <topology evidence="13">Single-pass type IV membrane protein</topology>
    </subcellularLocation>
    <subcellularLocation>
        <location evidence="3">Membrane</location>
        <topology evidence="3">Multi-pass membrane protein</topology>
    </subcellularLocation>
    <subcellularLocation>
        <location evidence="2">Plastid</location>
        <location evidence="2">Chloroplast envelope</location>
    </subcellularLocation>
</comment>
<evidence type="ECO:0000259" key="18">
    <source>
        <dbReference type="Pfam" id="PF23259"/>
    </source>
</evidence>
<evidence type="ECO:0000313" key="20">
    <source>
        <dbReference type="Proteomes" id="UP000775213"/>
    </source>
</evidence>
<feature type="domain" description="Syntaxin 6/10/61 N-terminal" evidence="16">
    <location>
        <begin position="11"/>
        <end position="112"/>
    </location>
</feature>
<evidence type="ECO:0000259" key="15">
    <source>
        <dbReference type="Pfam" id="PF00999"/>
    </source>
</evidence>
<dbReference type="AlphaFoldDB" id="A0AAV7GY92"/>
<dbReference type="GO" id="GO:0012505">
    <property type="term" value="C:endomembrane system"/>
    <property type="evidence" value="ECO:0007669"/>
    <property type="project" value="UniProtKB-SubCell"/>
</dbReference>
<evidence type="ECO:0000313" key="19">
    <source>
        <dbReference type="EMBL" id="KAH0460517.1"/>
    </source>
</evidence>
<feature type="transmembrane region" description="Helical" evidence="14">
    <location>
        <begin position="368"/>
        <end position="390"/>
    </location>
</feature>
<dbReference type="Pfam" id="PF09177">
    <property type="entry name" value="STX6_10_61_N"/>
    <property type="match status" value="1"/>
</dbReference>
<proteinExistence type="inferred from homology"/>
<accession>A0AAV7GY92</accession>
<dbReference type="GO" id="GO:0006813">
    <property type="term" value="P:potassium ion transport"/>
    <property type="evidence" value="ECO:0007669"/>
    <property type="project" value="UniProtKB-KW"/>
</dbReference>
<dbReference type="Proteomes" id="UP000775213">
    <property type="component" value="Unassembled WGS sequence"/>
</dbReference>
<keyword evidence="4" id="KW-0813">Transport</keyword>
<feature type="transmembrane region" description="Helical" evidence="14">
    <location>
        <begin position="556"/>
        <end position="573"/>
    </location>
</feature>
<dbReference type="GO" id="GO:0048193">
    <property type="term" value="P:Golgi vesicle transport"/>
    <property type="evidence" value="ECO:0007669"/>
    <property type="project" value="InterPro"/>
</dbReference>
<feature type="transmembrane region" description="Helical" evidence="14">
    <location>
        <begin position="436"/>
        <end position="459"/>
    </location>
</feature>
<evidence type="ECO:0000256" key="5">
    <source>
        <dbReference type="ARBA" id="ARBA00022538"/>
    </source>
</evidence>
<dbReference type="InterPro" id="IPR006153">
    <property type="entry name" value="Cation/H_exchanger_TM"/>
</dbReference>
<dbReference type="GO" id="GO:0015297">
    <property type="term" value="F:antiporter activity"/>
    <property type="evidence" value="ECO:0007669"/>
    <property type="project" value="InterPro"/>
</dbReference>
<dbReference type="GO" id="GO:0006885">
    <property type="term" value="P:regulation of pH"/>
    <property type="evidence" value="ECO:0007669"/>
    <property type="project" value="TreeGrafter"/>
</dbReference>
<keyword evidence="11 14" id="KW-0472">Membrane</keyword>
<keyword evidence="5" id="KW-0633">Potassium transport</keyword>
<dbReference type="CDD" id="cd21442">
    <property type="entry name" value="SNARE_NTD_STX6-like"/>
    <property type="match status" value="1"/>
</dbReference>
<evidence type="ECO:0000256" key="8">
    <source>
        <dbReference type="ARBA" id="ARBA00022958"/>
    </source>
</evidence>
<dbReference type="Pfam" id="PF23259">
    <property type="entry name" value="CHX17_C"/>
    <property type="match status" value="1"/>
</dbReference>
<dbReference type="GO" id="GO:0016020">
    <property type="term" value="C:membrane"/>
    <property type="evidence" value="ECO:0007669"/>
    <property type="project" value="UniProtKB-SubCell"/>
</dbReference>
<dbReference type="GO" id="GO:1902600">
    <property type="term" value="P:proton transmembrane transport"/>
    <property type="evidence" value="ECO:0007669"/>
    <property type="project" value="InterPro"/>
</dbReference>
<evidence type="ECO:0000259" key="17">
    <source>
        <dbReference type="Pfam" id="PF23256"/>
    </source>
</evidence>
<evidence type="ECO:0000256" key="6">
    <source>
        <dbReference type="ARBA" id="ARBA00022692"/>
    </source>
</evidence>
<keyword evidence="6 14" id="KW-0812">Transmembrane</keyword>
<evidence type="ECO:0000259" key="16">
    <source>
        <dbReference type="Pfam" id="PF09177"/>
    </source>
</evidence>
<dbReference type="EMBL" id="JAGFBR010000010">
    <property type="protein sequence ID" value="KAH0460517.1"/>
    <property type="molecule type" value="Genomic_DNA"/>
</dbReference>
<dbReference type="SUPFAM" id="SSF47661">
    <property type="entry name" value="t-snare proteins"/>
    <property type="match status" value="1"/>
</dbReference>
<evidence type="ECO:0000256" key="2">
    <source>
        <dbReference type="ARBA" id="ARBA00004119"/>
    </source>
</evidence>
<feature type="domain" description="Cation/H+ exchanger transmembrane" evidence="15">
    <location>
        <begin position="287"/>
        <end position="666"/>
    </location>
</feature>
<evidence type="ECO:0000256" key="12">
    <source>
        <dbReference type="ARBA" id="ARBA00038341"/>
    </source>
</evidence>
<dbReference type="InterPro" id="IPR015260">
    <property type="entry name" value="Syntaxin-6/10/61_N"/>
</dbReference>
<protein>
    <recommendedName>
        <fullName evidence="21">Cation/H+ exchanger domain-containing protein</fullName>
    </recommendedName>
</protein>
<feature type="transmembrane region" description="Helical" evidence="14">
    <location>
        <begin position="465"/>
        <end position="486"/>
    </location>
</feature>
<evidence type="ECO:0008006" key="21">
    <source>
        <dbReference type="Google" id="ProtNLM"/>
    </source>
</evidence>
<feature type="transmembrane region" description="Helical" evidence="14">
    <location>
        <begin position="272"/>
        <end position="295"/>
    </location>
</feature>
<name>A0AAV7GY92_DENCH</name>
<keyword evidence="9 14" id="KW-1133">Transmembrane helix</keyword>
<comment type="function">
    <text evidence="1">May function as sodium-coupled metabolite transporter across the chloroplast envelope.</text>
</comment>
<evidence type="ECO:0000256" key="7">
    <source>
        <dbReference type="ARBA" id="ARBA00022927"/>
    </source>
</evidence>
<dbReference type="InterPro" id="IPR057291">
    <property type="entry name" value="CHX17_2nd"/>
</dbReference>
<keyword evidence="8" id="KW-0630">Potassium</keyword>
<evidence type="ECO:0000256" key="11">
    <source>
        <dbReference type="ARBA" id="ARBA00023136"/>
    </source>
</evidence>
<feature type="transmembrane region" description="Helical" evidence="14">
    <location>
        <begin position="307"/>
        <end position="329"/>
    </location>
</feature>
<dbReference type="InterPro" id="IPR057290">
    <property type="entry name" value="CHX17_C"/>
</dbReference>
<evidence type="ECO:0000256" key="4">
    <source>
        <dbReference type="ARBA" id="ARBA00022448"/>
    </source>
</evidence>
<feature type="transmembrane region" description="Helical" evidence="14">
    <location>
        <begin position="585"/>
        <end position="609"/>
    </location>
</feature>
<evidence type="ECO:0000256" key="3">
    <source>
        <dbReference type="ARBA" id="ARBA00004141"/>
    </source>
</evidence>
<feature type="domain" description="Cation/H(+) antiporter central" evidence="17">
    <location>
        <begin position="724"/>
        <end position="867"/>
    </location>
</feature>
<reference evidence="19 20" key="1">
    <citation type="journal article" date="2021" name="Hortic Res">
        <title>Chromosome-scale assembly of the Dendrobium chrysotoxum genome enhances the understanding of orchid evolution.</title>
        <authorList>
            <person name="Zhang Y."/>
            <person name="Zhang G.Q."/>
            <person name="Zhang D."/>
            <person name="Liu X.D."/>
            <person name="Xu X.Y."/>
            <person name="Sun W.H."/>
            <person name="Yu X."/>
            <person name="Zhu X."/>
            <person name="Wang Z.W."/>
            <person name="Zhao X."/>
            <person name="Zhong W.Y."/>
            <person name="Chen H."/>
            <person name="Yin W.L."/>
            <person name="Huang T."/>
            <person name="Niu S.C."/>
            <person name="Liu Z.J."/>
        </authorList>
    </citation>
    <scope>NUCLEOTIDE SEQUENCE [LARGE SCALE GENOMIC DNA]</scope>
    <source>
        <strain evidence="19">Lindl</strain>
    </source>
</reference>
<dbReference type="PANTHER" id="PTHR32468:SF86">
    <property type="entry name" value="OS11G0123600 PROTEIN"/>
    <property type="match status" value="1"/>
</dbReference>
<dbReference type="Gene3D" id="1.20.1530.20">
    <property type="match status" value="1"/>
</dbReference>
<feature type="transmembrane region" description="Helical" evidence="14">
    <location>
        <begin position="506"/>
        <end position="536"/>
    </location>
</feature>
<keyword evidence="7" id="KW-0653">Protein transport</keyword>
<feature type="transmembrane region" description="Helical" evidence="14">
    <location>
        <begin position="335"/>
        <end position="356"/>
    </location>
</feature>